<proteinExistence type="predicted"/>
<keyword evidence="2" id="KW-1185">Reference proteome</keyword>
<protein>
    <recommendedName>
        <fullName evidence="3">Zinc-finger domain-containing protein</fullName>
    </recommendedName>
</protein>
<organism evidence="1 2">
    <name type="scientific">Streptomyces mirabilis</name>
    <dbReference type="NCBI Taxonomy" id="68239"/>
    <lineage>
        <taxon>Bacteria</taxon>
        <taxon>Bacillati</taxon>
        <taxon>Actinomycetota</taxon>
        <taxon>Actinomycetes</taxon>
        <taxon>Kitasatosporales</taxon>
        <taxon>Streptomycetaceae</taxon>
        <taxon>Streptomyces</taxon>
    </lineage>
</organism>
<evidence type="ECO:0000313" key="2">
    <source>
        <dbReference type="Proteomes" id="UP001257627"/>
    </source>
</evidence>
<accession>A0ABU3V5B3</accession>
<evidence type="ECO:0008006" key="3">
    <source>
        <dbReference type="Google" id="ProtNLM"/>
    </source>
</evidence>
<sequence length="58" mass="6780">MMSTQERLDQAADDYEKHLRSCRQCGAETMPCAVAKYLRRAHNNLLRAARRQQDAFPR</sequence>
<dbReference type="EMBL" id="JARAKF010000003">
    <property type="protein sequence ID" value="MDU9001358.1"/>
    <property type="molecule type" value="Genomic_DNA"/>
</dbReference>
<comment type="caution">
    <text evidence="1">The sequence shown here is derived from an EMBL/GenBank/DDBJ whole genome shotgun (WGS) entry which is preliminary data.</text>
</comment>
<gene>
    <name evidence="1" type="ORF">PU648_55805</name>
</gene>
<geneLocation type="plasmid" evidence="1">
    <name>unnamed1</name>
</geneLocation>
<evidence type="ECO:0000313" key="1">
    <source>
        <dbReference type="EMBL" id="MDU9001358.1"/>
    </source>
</evidence>
<dbReference type="RefSeq" id="WP_266944235.1">
    <property type="nucleotide sequence ID" value="NZ_JAPEMK010000002.1"/>
</dbReference>
<keyword evidence="1" id="KW-0614">Plasmid</keyword>
<name>A0ABU3V5B3_9ACTN</name>
<reference evidence="1 2" key="1">
    <citation type="submission" date="2023-02" db="EMBL/GenBank/DDBJ databases">
        <authorList>
            <person name="Maleckis M."/>
        </authorList>
    </citation>
    <scope>NUCLEOTIDE SEQUENCE [LARGE SCALE GENOMIC DNA]</scope>
    <source>
        <strain evidence="1 2">P8-A2</strain>
        <plasmid evidence="1">unnamed1</plasmid>
    </source>
</reference>
<dbReference type="Proteomes" id="UP001257627">
    <property type="component" value="Unassembled WGS sequence"/>
</dbReference>